<evidence type="ECO:0000313" key="2">
    <source>
        <dbReference type="EMBL" id="KAL3854948.1"/>
    </source>
</evidence>
<feature type="chain" id="PRO_5044751092" evidence="1">
    <location>
        <begin position="19"/>
        <end position="173"/>
    </location>
</feature>
<dbReference type="EMBL" id="JBJQND010000014">
    <property type="protein sequence ID" value="KAL3854948.1"/>
    <property type="molecule type" value="Genomic_DNA"/>
</dbReference>
<comment type="caution">
    <text evidence="2">The sequence shown here is derived from an EMBL/GenBank/DDBJ whole genome shotgun (WGS) entry which is preliminary data.</text>
</comment>
<accession>A0ABD3V2D7</accession>
<proteinExistence type="predicted"/>
<keyword evidence="1" id="KW-0732">Signal</keyword>
<keyword evidence="3" id="KW-1185">Reference proteome</keyword>
<protein>
    <submittedName>
        <fullName evidence="2">Uncharacterized protein</fullName>
    </submittedName>
</protein>
<name>A0ABD3V2D7_SINWO</name>
<evidence type="ECO:0000313" key="3">
    <source>
        <dbReference type="Proteomes" id="UP001634394"/>
    </source>
</evidence>
<organism evidence="2 3">
    <name type="scientific">Sinanodonta woodiana</name>
    <name type="common">Chinese pond mussel</name>
    <name type="synonym">Anodonta woodiana</name>
    <dbReference type="NCBI Taxonomy" id="1069815"/>
    <lineage>
        <taxon>Eukaryota</taxon>
        <taxon>Metazoa</taxon>
        <taxon>Spiralia</taxon>
        <taxon>Lophotrochozoa</taxon>
        <taxon>Mollusca</taxon>
        <taxon>Bivalvia</taxon>
        <taxon>Autobranchia</taxon>
        <taxon>Heteroconchia</taxon>
        <taxon>Palaeoheterodonta</taxon>
        <taxon>Unionida</taxon>
        <taxon>Unionoidea</taxon>
        <taxon>Unionidae</taxon>
        <taxon>Unioninae</taxon>
        <taxon>Sinanodonta</taxon>
    </lineage>
</organism>
<dbReference type="AlphaFoldDB" id="A0ABD3V2D7"/>
<sequence length="173" mass="19314">MMSLICLVVAIGVVSVQGTSIIQHVMSDDLERDTEIDYTNFADRKEMITDLIQNQFRDFGGLGNIILQKNVPPSFTCMNETCKFCEHGFCFVVAYQSKTDNFLVKGTFFGGSAFSNTFNVPPWHDCSLVEKSIVKVEACATLHKIRIMNGRICADLNIQAGHLFSKELKGLCM</sequence>
<feature type="signal peptide" evidence="1">
    <location>
        <begin position="1"/>
        <end position="18"/>
    </location>
</feature>
<gene>
    <name evidence="2" type="ORF">ACJMK2_014183</name>
</gene>
<evidence type="ECO:0000256" key="1">
    <source>
        <dbReference type="SAM" id="SignalP"/>
    </source>
</evidence>
<dbReference type="Proteomes" id="UP001634394">
    <property type="component" value="Unassembled WGS sequence"/>
</dbReference>
<reference evidence="2 3" key="1">
    <citation type="submission" date="2024-11" db="EMBL/GenBank/DDBJ databases">
        <title>Chromosome-level genome assembly of the freshwater bivalve Anodonta woodiana.</title>
        <authorList>
            <person name="Chen X."/>
        </authorList>
    </citation>
    <scope>NUCLEOTIDE SEQUENCE [LARGE SCALE GENOMIC DNA]</scope>
    <source>
        <strain evidence="2">MN2024</strain>
        <tissue evidence="2">Gills</tissue>
    </source>
</reference>